<dbReference type="GO" id="GO:0003676">
    <property type="term" value="F:nucleic acid binding"/>
    <property type="evidence" value="ECO:0007669"/>
    <property type="project" value="InterPro"/>
</dbReference>
<dbReference type="EMBL" id="CP007202">
    <property type="protein sequence ID" value="AJR03004.1"/>
    <property type="molecule type" value="Genomic_DNA"/>
</dbReference>
<accession>A0A0C5WCE0</accession>
<evidence type="ECO:0000313" key="2">
    <source>
        <dbReference type="EMBL" id="AJR03004.1"/>
    </source>
</evidence>
<dbReference type="InterPro" id="IPR048020">
    <property type="entry name" value="Transpos_IS3"/>
</dbReference>
<dbReference type="STRING" id="1454006.AW14_04515"/>
<dbReference type="KEGG" id="sze:AW14_04515"/>
<dbReference type="Proteomes" id="UP000032229">
    <property type="component" value="Chromosome"/>
</dbReference>
<protein>
    <submittedName>
        <fullName evidence="2">Transposase</fullName>
    </submittedName>
</protein>
<dbReference type="PROSITE" id="PS50994">
    <property type="entry name" value="INTEGRASE"/>
    <property type="match status" value="1"/>
</dbReference>
<gene>
    <name evidence="2" type="ORF">AW14_04515</name>
</gene>
<dbReference type="PANTHER" id="PTHR47515:SF2">
    <property type="entry name" value="INTEGRASE CORE DOMAIN PROTEIN"/>
    <property type="match status" value="1"/>
</dbReference>
<dbReference type="NCBIfam" id="NF033516">
    <property type="entry name" value="transpos_IS3"/>
    <property type="match status" value="1"/>
</dbReference>
<sequence>MISNYPISERKACKIIKVPRSSYSYKAVVKQDDVYIKQLDQLVQKHIAIGFWKSYHRIRRSGEIINHKKLYRIYTAMKLNIRRRSKKRLPARVKQQLFQPSQMNEVWSIDFMSDALWDGRRIRLLNIIDDYNREVLMIETDTSLPTIRVIRCLAQIGERRGLPKMIRVDNGPEFISAKLDMWCKDNDIQLIFIQPGEPIQNAFIERLNGTFRRDILNAYVFKSIQEVKDISQEWIQDYNYNIPHKSLKNKTPIEYRLNE</sequence>
<reference evidence="2 3" key="1">
    <citation type="submission" date="2014-02" db="EMBL/GenBank/DDBJ databases">
        <authorList>
            <person name="Young C.-C."/>
            <person name="Hameed A."/>
            <person name="Huang H.-C."/>
            <person name="Shahina M."/>
        </authorList>
    </citation>
    <scope>NUCLEOTIDE SEQUENCE [LARGE SCALE GENOMIC DNA]</scope>
    <source>
        <strain evidence="2 3">CC-SAMT-1</strain>
    </source>
</reference>
<dbReference type="PANTHER" id="PTHR47515">
    <property type="entry name" value="LOW CALCIUM RESPONSE LOCUS PROTEIN T"/>
    <property type="match status" value="1"/>
</dbReference>
<dbReference type="AlphaFoldDB" id="A0A0C5WCE0"/>
<name>A0A0C5WCE0_9FLAO</name>
<organism evidence="2 3">
    <name type="scientific">Siansivirga zeaxanthinifaciens CC-SAMT-1</name>
    <dbReference type="NCBI Taxonomy" id="1454006"/>
    <lineage>
        <taxon>Bacteria</taxon>
        <taxon>Pseudomonadati</taxon>
        <taxon>Bacteroidota</taxon>
        <taxon>Flavobacteriia</taxon>
        <taxon>Flavobacteriales</taxon>
        <taxon>Flavobacteriaceae</taxon>
        <taxon>Siansivirga</taxon>
    </lineage>
</organism>
<evidence type="ECO:0000259" key="1">
    <source>
        <dbReference type="PROSITE" id="PS50994"/>
    </source>
</evidence>
<dbReference type="InterPro" id="IPR012337">
    <property type="entry name" value="RNaseH-like_sf"/>
</dbReference>
<dbReference type="Gene3D" id="3.30.420.10">
    <property type="entry name" value="Ribonuclease H-like superfamily/Ribonuclease H"/>
    <property type="match status" value="1"/>
</dbReference>
<dbReference type="PATRIC" id="fig|1454006.5.peg.879"/>
<dbReference type="InterPro" id="IPR036397">
    <property type="entry name" value="RNaseH_sf"/>
</dbReference>
<dbReference type="SUPFAM" id="SSF53098">
    <property type="entry name" value="Ribonuclease H-like"/>
    <property type="match status" value="1"/>
</dbReference>
<evidence type="ECO:0000313" key="3">
    <source>
        <dbReference type="Proteomes" id="UP000032229"/>
    </source>
</evidence>
<dbReference type="InterPro" id="IPR001584">
    <property type="entry name" value="Integrase_cat-core"/>
</dbReference>
<dbReference type="GO" id="GO:0015074">
    <property type="term" value="P:DNA integration"/>
    <property type="evidence" value="ECO:0007669"/>
    <property type="project" value="InterPro"/>
</dbReference>
<keyword evidence="3" id="KW-1185">Reference proteome</keyword>
<dbReference type="Pfam" id="PF13683">
    <property type="entry name" value="rve_3"/>
    <property type="match status" value="1"/>
</dbReference>
<feature type="domain" description="Integrase catalytic" evidence="1">
    <location>
        <begin position="96"/>
        <end position="259"/>
    </location>
</feature>
<proteinExistence type="predicted"/>
<dbReference type="HOGENOM" id="CLU_027402_31_0_10"/>